<feature type="region of interest" description="Disordered" evidence="2">
    <location>
        <begin position="565"/>
        <end position="642"/>
    </location>
</feature>
<dbReference type="STRING" id="691883.A0A058Z912"/>
<dbReference type="InterPro" id="IPR016024">
    <property type="entry name" value="ARM-type_fold"/>
</dbReference>
<feature type="compositionally biased region" description="Low complexity" evidence="2">
    <location>
        <begin position="681"/>
        <end position="704"/>
    </location>
</feature>
<dbReference type="Gene3D" id="1.25.10.10">
    <property type="entry name" value="Leucine-rich Repeat Variant"/>
    <property type="match status" value="1"/>
</dbReference>
<protein>
    <recommendedName>
        <fullName evidence="5">Cell differentiation protein rcd1</fullName>
    </recommendedName>
</protein>
<feature type="compositionally biased region" description="Low complexity" evidence="2">
    <location>
        <begin position="1"/>
        <end position="10"/>
    </location>
</feature>
<dbReference type="eggNOG" id="KOG3036">
    <property type="taxonomic scope" value="Eukaryota"/>
</dbReference>
<proteinExistence type="inferred from homology"/>
<dbReference type="OrthoDB" id="1183224at2759"/>
<dbReference type="PANTHER" id="PTHR12262">
    <property type="entry name" value="CCR4-NOT TRANSCRIPTION COMPLEX SUBUNIT 9"/>
    <property type="match status" value="1"/>
</dbReference>
<comment type="similarity">
    <text evidence="1">Belongs to the CNOT9 family.</text>
</comment>
<dbReference type="SUPFAM" id="SSF48371">
    <property type="entry name" value="ARM repeat"/>
    <property type="match status" value="1"/>
</dbReference>
<dbReference type="RefSeq" id="XP_009495097.1">
    <property type="nucleotide sequence ID" value="XM_009496822.1"/>
</dbReference>
<dbReference type="Proteomes" id="UP000030693">
    <property type="component" value="Unassembled WGS sequence"/>
</dbReference>
<name>A0A058Z912_FONAL</name>
<organism evidence="3">
    <name type="scientific">Fonticula alba</name>
    <name type="common">Slime mold</name>
    <dbReference type="NCBI Taxonomy" id="691883"/>
    <lineage>
        <taxon>Eukaryota</taxon>
        <taxon>Rotosphaerida</taxon>
        <taxon>Fonticulaceae</taxon>
        <taxon>Fonticula</taxon>
    </lineage>
</organism>
<sequence>MMPPSQSSGSTAGGPAAGGHSFPLAATGSGPGINPGAGFPHPMLGLGGVGGGSGGSGGSTGNGGTGAGLGTGHPGLVPHHSAPMQPHQLVLPHGHLSPVLISGQPPGAPPSSMHPLALHPAVGGHPGALGTSMAAPSLVSMAGSSPPQGPDPGKPMLPRHSGHGPGHMAYGRPFPPGMSAPVGSDAGTGRPSTMPGGPEDVPSAGVGTVSSGALASAPATTDRLEQMKADVRRYVVELLSVETRDSALRHLMHYRKDLPDLALTLWFSYGVTAVLLHEIIAIYPFLTSSAGVTTGPRALRKDMSDRVCSSLALLQSVATHSVTRIPFLNARISIFVYPFLFTTCPSEPFAMLRLSSIGVIGALVRHDNSDVIQFLLHSDIMPHCVRIMENDAFISKLVAIYVILKILSDPKGLERIVAKRDYLQSVIRGLGQMAVEVENGFRELATTPSGPASPHGVGPGGLPSSPAAAAAAAAAAVASASPLAPATNKSPTNLLRMFKNLLRCYHCLARHPSSRLFLGLEPLPRAIATPSEESTPLVVAPVFDPLGRLPAAFYHRPGSTGALPGAGVGALRPASESPEGASVPPPVSMADGGNASPPGAGGGPMPTGSGPSPASALPPDAGVGAGGSGPGPGPGPGQPAWFTSLVRQMPYTMGNPDVLTDTNVQQHLAQLHAELVSPEQPAGSSVSAGGAAAPPVGHHPLPGGLANGAGSPGPLGASDPAIAAAASVPRHGDQTPGHGGSLADAALGVMPGGFHAPAGGRPGGGSF</sequence>
<keyword evidence="4" id="KW-1185">Reference proteome</keyword>
<dbReference type="GO" id="GO:0006402">
    <property type="term" value="P:mRNA catabolic process"/>
    <property type="evidence" value="ECO:0007669"/>
    <property type="project" value="InterPro"/>
</dbReference>
<feature type="compositionally biased region" description="Low complexity" evidence="2">
    <location>
        <begin position="606"/>
        <end position="622"/>
    </location>
</feature>
<feature type="region of interest" description="Disordered" evidence="2">
    <location>
        <begin position="679"/>
        <end position="720"/>
    </location>
</feature>
<dbReference type="AlphaFoldDB" id="A0A058Z912"/>
<reference evidence="3" key="1">
    <citation type="submission" date="2013-04" db="EMBL/GenBank/DDBJ databases">
        <title>The Genome Sequence of Fonticula alba ATCC 38817.</title>
        <authorList>
            <consortium name="The Broad Institute Genomics Platform"/>
            <person name="Russ C."/>
            <person name="Cuomo C."/>
            <person name="Burger G."/>
            <person name="Gray M.W."/>
            <person name="Holland P.W.H."/>
            <person name="King N."/>
            <person name="Lang F.B.F."/>
            <person name="Roger A.J."/>
            <person name="Ruiz-Trillo I."/>
            <person name="Brown M."/>
            <person name="Walker B."/>
            <person name="Young S."/>
            <person name="Zeng Q."/>
            <person name="Gargeya S."/>
            <person name="Fitzgerald M."/>
            <person name="Haas B."/>
            <person name="Abouelleil A."/>
            <person name="Allen A.W."/>
            <person name="Alvarado L."/>
            <person name="Arachchi H.M."/>
            <person name="Berlin A.M."/>
            <person name="Chapman S.B."/>
            <person name="Gainer-Dewar J."/>
            <person name="Goldberg J."/>
            <person name="Griggs A."/>
            <person name="Gujja S."/>
            <person name="Hansen M."/>
            <person name="Howarth C."/>
            <person name="Imamovic A."/>
            <person name="Ireland A."/>
            <person name="Larimer J."/>
            <person name="McCowan C."/>
            <person name="Murphy C."/>
            <person name="Pearson M."/>
            <person name="Poon T.W."/>
            <person name="Priest M."/>
            <person name="Roberts A."/>
            <person name="Saif S."/>
            <person name="Shea T."/>
            <person name="Sisk P."/>
            <person name="Sykes S."/>
            <person name="Wortman J."/>
            <person name="Nusbaum C."/>
            <person name="Birren B."/>
        </authorList>
    </citation>
    <scope>NUCLEOTIDE SEQUENCE [LARGE SCALE GENOMIC DNA]</scope>
    <source>
        <strain evidence="3">ATCC 38817</strain>
    </source>
</reference>
<feature type="region of interest" description="Disordered" evidence="2">
    <location>
        <begin position="1"/>
        <end position="220"/>
    </location>
</feature>
<dbReference type="GeneID" id="20527651"/>
<evidence type="ECO:0000256" key="2">
    <source>
        <dbReference type="SAM" id="MobiDB-lite"/>
    </source>
</evidence>
<dbReference type="Pfam" id="PF04078">
    <property type="entry name" value="Rcd1"/>
    <property type="match status" value="1"/>
</dbReference>
<dbReference type="InterPro" id="IPR011989">
    <property type="entry name" value="ARM-like"/>
</dbReference>
<dbReference type="InterPro" id="IPR007216">
    <property type="entry name" value="CNOT9"/>
</dbReference>
<evidence type="ECO:0000313" key="3">
    <source>
        <dbReference type="EMBL" id="KCV70581.1"/>
    </source>
</evidence>
<dbReference type="EMBL" id="KB932204">
    <property type="protein sequence ID" value="KCV70581.1"/>
    <property type="molecule type" value="Genomic_DNA"/>
</dbReference>
<feature type="compositionally biased region" description="Gly residues" evidence="2">
    <location>
        <begin position="45"/>
        <end position="73"/>
    </location>
</feature>
<evidence type="ECO:0000256" key="1">
    <source>
        <dbReference type="ARBA" id="ARBA00006385"/>
    </source>
</evidence>
<dbReference type="GO" id="GO:0030014">
    <property type="term" value="C:CCR4-NOT complex"/>
    <property type="evidence" value="ECO:0007669"/>
    <property type="project" value="InterPro"/>
</dbReference>
<evidence type="ECO:0008006" key="5">
    <source>
        <dbReference type="Google" id="ProtNLM"/>
    </source>
</evidence>
<accession>A0A058Z912</accession>
<gene>
    <name evidence="3" type="ORF">H696_02926</name>
</gene>
<evidence type="ECO:0000313" key="4">
    <source>
        <dbReference type="Proteomes" id="UP000030693"/>
    </source>
</evidence>